<keyword evidence="1" id="KW-0813">Transport</keyword>
<dbReference type="EMBL" id="CP037452">
    <property type="protein sequence ID" value="QDV49005.1"/>
    <property type="molecule type" value="Genomic_DNA"/>
</dbReference>
<gene>
    <name evidence="5" type="primary">ybhF_3</name>
    <name evidence="5" type="ORF">Enr17x_10200</name>
</gene>
<dbReference type="Proteomes" id="UP000318313">
    <property type="component" value="Chromosome"/>
</dbReference>
<keyword evidence="6" id="KW-1185">Reference proteome</keyword>
<dbReference type="GO" id="GO:0005524">
    <property type="term" value="F:ATP binding"/>
    <property type="evidence" value="ECO:0007669"/>
    <property type="project" value="UniProtKB-KW"/>
</dbReference>
<dbReference type="Pfam" id="PF13732">
    <property type="entry name" value="DrrA1-3_C"/>
    <property type="match status" value="1"/>
</dbReference>
<dbReference type="KEGG" id="gfm:Enr17x_10200"/>
<keyword evidence="2" id="KW-0547">Nucleotide-binding</keyword>
<dbReference type="Gene3D" id="3.40.50.300">
    <property type="entry name" value="P-loop containing nucleotide triphosphate hydrolases"/>
    <property type="match status" value="1"/>
</dbReference>
<evidence type="ECO:0000313" key="6">
    <source>
        <dbReference type="Proteomes" id="UP000318313"/>
    </source>
</evidence>
<sequence>MTLPKTPKTVMPNNSQIQETASQIRVNEISHRYGERLALNQLSFEVRSSEIFGLLGPNGGGKTTLFRLLSTLLPIQSGSASIAELDLATHARQIRTLIGVTFQSPSLDGKLTVQENLKHQAHLYGISGALMRERIQSALQHLGLTDRKHDLAESLSGGLKRRVEIAKGLLHSPQVLLLDEPSTGLDPGARHDLWKYLKQLQHEESVTILITTHLMEEAEHCDRLGILHQGELVALGTPDELRASVGGDCLTIHSDDLEQLSQQISAKFGVTPQTVNHSLRLEHPRGHELLKDLIDAFPELVTSVSLGKPTLEDVFIHETGHQFWQAEELV</sequence>
<dbReference type="GO" id="GO:0016887">
    <property type="term" value="F:ATP hydrolysis activity"/>
    <property type="evidence" value="ECO:0007669"/>
    <property type="project" value="InterPro"/>
</dbReference>
<dbReference type="InterPro" id="IPR027417">
    <property type="entry name" value="P-loop_NTPase"/>
</dbReference>
<accession>A0A518I7D7</accession>
<evidence type="ECO:0000313" key="5">
    <source>
        <dbReference type="EMBL" id="QDV49005.1"/>
    </source>
</evidence>
<dbReference type="SUPFAM" id="SSF52540">
    <property type="entry name" value="P-loop containing nucleoside triphosphate hydrolases"/>
    <property type="match status" value="1"/>
</dbReference>
<dbReference type="AlphaFoldDB" id="A0A518I7D7"/>
<name>A0A518I7D7_9PLAN</name>
<dbReference type="InterPro" id="IPR003439">
    <property type="entry name" value="ABC_transporter-like_ATP-bd"/>
</dbReference>
<evidence type="ECO:0000256" key="2">
    <source>
        <dbReference type="ARBA" id="ARBA00022741"/>
    </source>
</evidence>
<dbReference type="InterPro" id="IPR003593">
    <property type="entry name" value="AAA+_ATPase"/>
</dbReference>
<proteinExistence type="predicted"/>
<dbReference type="SMART" id="SM00382">
    <property type="entry name" value="AAA"/>
    <property type="match status" value="1"/>
</dbReference>
<feature type="domain" description="ABC transporter" evidence="4">
    <location>
        <begin position="24"/>
        <end position="254"/>
    </location>
</feature>
<reference evidence="5 6" key="1">
    <citation type="submission" date="2019-03" db="EMBL/GenBank/DDBJ databases">
        <title>Deep-cultivation of Planctomycetes and their phenomic and genomic characterization uncovers novel biology.</title>
        <authorList>
            <person name="Wiegand S."/>
            <person name="Jogler M."/>
            <person name="Boedeker C."/>
            <person name="Pinto D."/>
            <person name="Vollmers J."/>
            <person name="Rivas-Marin E."/>
            <person name="Kohn T."/>
            <person name="Peeters S.H."/>
            <person name="Heuer A."/>
            <person name="Rast P."/>
            <person name="Oberbeckmann S."/>
            <person name="Bunk B."/>
            <person name="Jeske O."/>
            <person name="Meyerdierks A."/>
            <person name="Storesund J.E."/>
            <person name="Kallscheuer N."/>
            <person name="Luecker S."/>
            <person name="Lage O.M."/>
            <person name="Pohl T."/>
            <person name="Merkel B.J."/>
            <person name="Hornburger P."/>
            <person name="Mueller R.-W."/>
            <person name="Bruemmer F."/>
            <person name="Labrenz M."/>
            <person name="Spormann A.M."/>
            <person name="Op den Camp H."/>
            <person name="Overmann J."/>
            <person name="Amann R."/>
            <person name="Jetten M.S.M."/>
            <person name="Mascher T."/>
            <person name="Medema M.H."/>
            <person name="Devos D.P."/>
            <person name="Kaster A.-K."/>
            <person name="Ovreas L."/>
            <person name="Rohde M."/>
            <person name="Galperin M.Y."/>
            <person name="Jogler C."/>
        </authorList>
    </citation>
    <scope>NUCLEOTIDE SEQUENCE [LARGE SCALE GENOMIC DNA]</scope>
    <source>
        <strain evidence="5 6">Enr17</strain>
    </source>
</reference>
<protein>
    <submittedName>
        <fullName evidence="5">Putative ABC transporter ATP-binding protein YbhF</fullName>
    </submittedName>
</protein>
<dbReference type="PANTHER" id="PTHR43582:SF5">
    <property type="entry name" value="ABC TRANSPORTER"/>
    <property type="match status" value="1"/>
</dbReference>
<evidence type="ECO:0000256" key="1">
    <source>
        <dbReference type="ARBA" id="ARBA00022448"/>
    </source>
</evidence>
<organism evidence="5 6">
    <name type="scientific">Gimesia fumaroli</name>
    <dbReference type="NCBI Taxonomy" id="2527976"/>
    <lineage>
        <taxon>Bacteria</taxon>
        <taxon>Pseudomonadati</taxon>
        <taxon>Planctomycetota</taxon>
        <taxon>Planctomycetia</taxon>
        <taxon>Planctomycetales</taxon>
        <taxon>Planctomycetaceae</taxon>
        <taxon>Gimesia</taxon>
    </lineage>
</organism>
<evidence type="ECO:0000259" key="4">
    <source>
        <dbReference type="PROSITE" id="PS50893"/>
    </source>
</evidence>
<dbReference type="InterPro" id="IPR025302">
    <property type="entry name" value="DrrA1/2-like_C"/>
</dbReference>
<dbReference type="Pfam" id="PF00005">
    <property type="entry name" value="ABC_tran"/>
    <property type="match status" value="1"/>
</dbReference>
<evidence type="ECO:0000256" key="3">
    <source>
        <dbReference type="ARBA" id="ARBA00022840"/>
    </source>
</evidence>
<dbReference type="PANTHER" id="PTHR43582">
    <property type="entry name" value="LINEARMYCIN RESISTANCE ATP-BINDING PROTEIN LNRL"/>
    <property type="match status" value="1"/>
</dbReference>
<dbReference type="PROSITE" id="PS50893">
    <property type="entry name" value="ABC_TRANSPORTER_2"/>
    <property type="match status" value="1"/>
</dbReference>
<keyword evidence="3 5" id="KW-0067">ATP-binding</keyword>